<dbReference type="AlphaFoldDB" id="A0AAE8JVH5"/>
<gene>
    <name evidence="2" type="ORF">C9386_19360</name>
</gene>
<feature type="region of interest" description="Disordered" evidence="1">
    <location>
        <begin position="49"/>
        <end position="72"/>
    </location>
</feature>
<name>A0AAE8JVH5_XANVA</name>
<sequence length="72" mass="7767">MRRQQAACAGDIAGAQQRCTPACNLGARRACDDHASECIDRQMIGMHAHASPTNSGSRLTTSAKTNRYSWSD</sequence>
<evidence type="ECO:0000313" key="3">
    <source>
        <dbReference type="Proteomes" id="UP000284283"/>
    </source>
</evidence>
<organism evidence="2 3">
    <name type="scientific">Xanthomonas vasicola pv. vasculorum</name>
    <dbReference type="NCBI Taxonomy" id="325776"/>
    <lineage>
        <taxon>Bacteria</taxon>
        <taxon>Pseudomonadati</taxon>
        <taxon>Pseudomonadota</taxon>
        <taxon>Gammaproteobacteria</taxon>
        <taxon>Lysobacterales</taxon>
        <taxon>Lysobacteraceae</taxon>
        <taxon>Xanthomonas</taxon>
    </lineage>
</organism>
<protein>
    <submittedName>
        <fullName evidence="2">Uncharacterized protein</fullName>
    </submittedName>
</protein>
<comment type="caution">
    <text evidence="2">The sequence shown here is derived from an EMBL/GenBank/DDBJ whole genome shotgun (WGS) entry which is preliminary data.</text>
</comment>
<dbReference type="KEGG" id="xva:C7V42_13775"/>
<accession>A0AAE8JVH5</accession>
<evidence type="ECO:0000313" key="2">
    <source>
        <dbReference type="EMBL" id="RNK98088.1"/>
    </source>
</evidence>
<dbReference type="EMBL" id="PYTT01000156">
    <property type="protein sequence ID" value="RNK98088.1"/>
    <property type="molecule type" value="Genomic_DNA"/>
</dbReference>
<reference evidence="2 3" key="1">
    <citation type="submission" date="2018-03" db="EMBL/GenBank/DDBJ databases">
        <authorList>
            <person name="Wu G."/>
        </authorList>
    </citation>
    <scope>NUCLEOTIDE SEQUENCE [LARGE SCALE GENOMIC DNA]</scope>
    <source>
        <strain evidence="2 3">SAM-118</strain>
    </source>
</reference>
<proteinExistence type="predicted"/>
<evidence type="ECO:0000256" key="1">
    <source>
        <dbReference type="SAM" id="MobiDB-lite"/>
    </source>
</evidence>
<dbReference type="Proteomes" id="UP000284283">
    <property type="component" value="Unassembled WGS sequence"/>
</dbReference>
<feature type="compositionally biased region" description="Polar residues" evidence="1">
    <location>
        <begin position="51"/>
        <end position="72"/>
    </location>
</feature>